<protein>
    <submittedName>
        <fullName evidence="1">Uncharacterized protein</fullName>
    </submittedName>
</protein>
<dbReference type="AlphaFoldDB" id="A0A6N8F7J1"/>
<name>A0A6N8F7J1_9GAMM</name>
<proteinExistence type="predicted"/>
<evidence type="ECO:0000313" key="2">
    <source>
        <dbReference type="Proteomes" id="UP000439994"/>
    </source>
</evidence>
<accession>A0A6N8F7J1</accession>
<evidence type="ECO:0000313" key="1">
    <source>
        <dbReference type="EMBL" id="MUH72144.1"/>
    </source>
</evidence>
<reference evidence="1 2" key="1">
    <citation type="submission" date="2019-11" db="EMBL/GenBank/DDBJ databases">
        <title>P. haliotis isolates from Z. marina roots.</title>
        <authorList>
            <person name="Cohen M."/>
            <person name="Jospin G."/>
            <person name="Eisen J.A."/>
            <person name="Coil D.A."/>
        </authorList>
    </citation>
    <scope>NUCLEOTIDE SEQUENCE [LARGE SCALE GENOMIC DNA]</scope>
    <source>
        <strain evidence="1 2">UCD-MCMsp1aY</strain>
    </source>
</reference>
<sequence>MTTELQEFNHLIEDLKSVINEPNFDKEFKSKASDVPKSKQFLIKMELKRLAQPTTRVIDLRGHVVGEPSQFEYQGKIHYLDEVAKNIFKSQVEKFGQYTVGCYEEVMNAENNHRVFFIKKSNRNV</sequence>
<keyword evidence="2" id="KW-1185">Reference proteome</keyword>
<gene>
    <name evidence="1" type="ORF">GNP35_06435</name>
</gene>
<dbReference type="Proteomes" id="UP000439994">
    <property type="component" value="Unassembled WGS sequence"/>
</dbReference>
<dbReference type="EMBL" id="WOCD01000003">
    <property type="protein sequence ID" value="MUH72144.1"/>
    <property type="molecule type" value="Genomic_DNA"/>
</dbReference>
<dbReference type="OrthoDB" id="6208912at2"/>
<comment type="caution">
    <text evidence="1">The sequence shown here is derived from an EMBL/GenBank/DDBJ whole genome shotgun (WGS) entry which is preliminary data.</text>
</comment>
<dbReference type="RefSeq" id="WP_155695343.1">
    <property type="nucleotide sequence ID" value="NZ_WOCD01000003.1"/>
</dbReference>
<organism evidence="1 2">
    <name type="scientific">Psychrosphaera haliotis</name>
    <dbReference type="NCBI Taxonomy" id="555083"/>
    <lineage>
        <taxon>Bacteria</taxon>
        <taxon>Pseudomonadati</taxon>
        <taxon>Pseudomonadota</taxon>
        <taxon>Gammaproteobacteria</taxon>
        <taxon>Alteromonadales</taxon>
        <taxon>Pseudoalteromonadaceae</taxon>
        <taxon>Psychrosphaera</taxon>
    </lineage>
</organism>